<accession>A0ABP6UM42</accession>
<dbReference type="Proteomes" id="UP001500459">
    <property type="component" value="Unassembled WGS sequence"/>
</dbReference>
<proteinExistence type="predicted"/>
<gene>
    <name evidence="1" type="ORF">GCM10022393_20800</name>
</gene>
<evidence type="ECO:0000313" key="1">
    <source>
        <dbReference type="EMBL" id="GAA3508865.1"/>
    </source>
</evidence>
<evidence type="ECO:0000313" key="2">
    <source>
        <dbReference type="Proteomes" id="UP001500459"/>
    </source>
</evidence>
<reference evidence="2" key="1">
    <citation type="journal article" date="2019" name="Int. J. Syst. Evol. Microbiol.">
        <title>The Global Catalogue of Microorganisms (GCM) 10K type strain sequencing project: providing services to taxonomists for standard genome sequencing and annotation.</title>
        <authorList>
            <consortium name="The Broad Institute Genomics Platform"/>
            <consortium name="The Broad Institute Genome Sequencing Center for Infectious Disease"/>
            <person name="Wu L."/>
            <person name="Ma J."/>
        </authorList>
    </citation>
    <scope>NUCLEOTIDE SEQUENCE [LARGE SCALE GENOMIC DNA]</scope>
    <source>
        <strain evidence="2">JCM 17106</strain>
    </source>
</reference>
<dbReference type="EMBL" id="BAABCW010000007">
    <property type="protein sequence ID" value="GAA3508865.1"/>
    <property type="molecule type" value="Genomic_DNA"/>
</dbReference>
<protein>
    <submittedName>
        <fullName evidence="1">Uncharacterized protein</fullName>
    </submittedName>
</protein>
<name>A0ABP6UM42_9FLAO</name>
<comment type="caution">
    <text evidence="1">The sequence shown here is derived from an EMBL/GenBank/DDBJ whole genome shotgun (WGS) entry which is preliminary data.</text>
</comment>
<keyword evidence="2" id="KW-1185">Reference proteome</keyword>
<dbReference type="RefSeq" id="WP_344927151.1">
    <property type="nucleotide sequence ID" value="NZ_BAABCW010000007.1"/>
</dbReference>
<organism evidence="1 2">
    <name type="scientific">Aquimarina addita</name>
    <dbReference type="NCBI Taxonomy" id="870485"/>
    <lineage>
        <taxon>Bacteria</taxon>
        <taxon>Pseudomonadati</taxon>
        <taxon>Bacteroidota</taxon>
        <taxon>Flavobacteriia</taxon>
        <taxon>Flavobacteriales</taxon>
        <taxon>Flavobacteriaceae</taxon>
        <taxon>Aquimarina</taxon>
    </lineage>
</organism>
<sequence length="503" mass="58354">MNNIIIIFSFCISSLLNTKNETVYSECYSYHTPHYYALFVKEDHIVFQHTVKDPNAISYVSREEIVLDSINTEGFKILGEDSDKILFSTLDGCFIAEKELYEIEEYGVSKVANIKEITQIIGADLICRNGIWYYLMPEGYSSKVIEKEIKNVPKDLELFKSGIVRDGILVKNDEAVYIFDRNKLTFKKIPQLRGEDVQFVKASDRFNEGFLYDNDTCYFIGFDELTDYTNQFRVYEEFKDFANAEIVKHLYGYSIDTKDGIIWLYLRHSIIDKNGRQTKIVPIRATYTGKNKTFITFEGKVYDDASNLLKGYQSIDMSMVENSNELEKLGDSFYSDGKNSYVFNYDQNKFEILKSLPGDVINYPSIDTYGNMTSSFYADHKQLYFVSHPDKITETYEHNSTVKDLKLAYAYDDNILIENKEIENIADWKSIQFLGSTVRVISPCDGGHGQFNVEIDVYYFFMDANGVYVYNSSRPKMRKIGNQQPKNSKIDDYDYLEELMNTI</sequence>